<feature type="region of interest" description="Disordered" evidence="10">
    <location>
        <begin position="783"/>
        <end position="804"/>
    </location>
</feature>
<comment type="subcellular location">
    <subcellularLocation>
        <location evidence="1">Nucleus</location>
    </subcellularLocation>
</comment>
<dbReference type="InterPro" id="IPR023801">
    <property type="entry name" value="His_deacetylse_dom"/>
</dbReference>
<dbReference type="PANTHER" id="PTHR10625:SF5">
    <property type="entry name" value="HISTONE DEACETYLASE"/>
    <property type="match status" value="1"/>
</dbReference>
<organism evidence="12 13">
    <name type="scientific">Umbelopsis vinacea</name>
    <dbReference type="NCBI Taxonomy" id="44442"/>
    <lineage>
        <taxon>Eukaryota</taxon>
        <taxon>Fungi</taxon>
        <taxon>Fungi incertae sedis</taxon>
        <taxon>Mucoromycota</taxon>
        <taxon>Mucoromycotina</taxon>
        <taxon>Umbelopsidomycetes</taxon>
        <taxon>Umbelopsidales</taxon>
        <taxon>Umbelopsidaceae</taxon>
        <taxon>Umbelopsis</taxon>
    </lineage>
</organism>
<evidence type="ECO:0000256" key="10">
    <source>
        <dbReference type="SAM" id="MobiDB-lite"/>
    </source>
</evidence>
<proteinExistence type="inferred from homology"/>
<dbReference type="AlphaFoldDB" id="A0A8H7UH54"/>
<evidence type="ECO:0000256" key="5">
    <source>
        <dbReference type="ARBA" id="ARBA00022801"/>
    </source>
</evidence>
<evidence type="ECO:0000313" key="12">
    <source>
        <dbReference type="EMBL" id="KAG2181537.1"/>
    </source>
</evidence>
<keyword evidence="13" id="KW-1185">Reference proteome</keyword>
<dbReference type="InterPro" id="IPR016197">
    <property type="entry name" value="Chromo-like_dom_sf"/>
</dbReference>
<dbReference type="EC" id="3.5.1.98" evidence="3"/>
<evidence type="ECO:0000256" key="8">
    <source>
        <dbReference type="ARBA" id="ARBA00023163"/>
    </source>
</evidence>
<comment type="caution">
    <text evidence="12">The sequence shown here is derived from an EMBL/GenBank/DDBJ whole genome shotgun (WGS) entry which is preliminary data.</text>
</comment>
<evidence type="ECO:0000256" key="6">
    <source>
        <dbReference type="ARBA" id="ARBA00022853"/>
    </source>
</evidence>
<feature type="compositionally biased region" description="Low complexity" evidence="10">
    <location>
        <begin position="75"/>
        <end position="85"/>
    </location>
</feature>
<feature type="compositionally biased region" description="Basic residues" evidence="10">
    <location>
        <begin position="155"/>
        <end position="178"/>
    </location>
</feature>
<dbReference type="GO" id="GO:0141221">
    <property type="term" value="F:histone deacetylase activity, hydrolytic mechanism"/>
    <property type="evidence" value="ECO:0007669"/>
    <property type="project" value="UniProtKB-EC"/>
</dbReference>
<evidence type="ECO:0000259" key="11">
    <source>
        <dbReference type="Pfam" id="PF00850"/>
    </source>
</evidence>
<dbReference type="InterPro" id="IPR000286">
    <property type="entry name" value="HDACs"/>
</dbReference>
<feature type="compositionally biased region" description="Polar residues" evidence="10">
    <location>
        <begin position="112"/>
        <end position="125"/>
    </location>
</feature>
<evidence type="ECO:0000256" key="4">
    <source>
        <dbReference type="ARBA" id="ARBA00022491"/>
    </source>
</evidence>
<dbReference type="EMBL" id="JAEPRA010000008">
    <property type="protein sequence ID" value="KAG2181537.1"/>
    <property type="molecule type" value="Genomic_DNA"/>
</dbReference>
<evidence type="ECO:0000256" key="2">
    <source>
        <dbReference type="ARBA" id="ARBA00007738"/>
    </source>
</evidence>
<comment type="similarity">
    <text evidence="2">Belongs to the histone deacetylase family. HD type 2 subfamily.</text>
</comment>
<keyword evidence="6" id="KW-0156">Chromatin regulator</keyword>
<evidence type="ECO:0000256" key="7">
    <source>
        <dbReference type="ARBA" id="ARBA00023015"/>
    </source>
</evidence>
<keyword evidence="9" id="KW-0539">Nucleus</keyword>
<dbReference type="SUPFAM" id="SSF52768">
    <property type="entry name" value="Arginase/deacetylase"/>
    <property type="match status" value="1"/>
</dbReference>
<dbReference type="InterPro" id="IPR037138">
    <property type="entry name" value="His_deacetylse_dom_sf"/>
</dbReference>
<dbReference type="Proteomes" id="UP000612746">
    <property type="component" value="Unassembled WGS sequence"/>
</dbReference>
<keyword evidence="7" id="KW-0805">Transcription regulation</keyword>
<dbReference type="InterPro" id="IPR023696">
    <property type="entry name" value="Ureohydrolase_dom_sf"/>
</dbReference>
<feature type="domain" description="Histone deacetylase" evidence="11">
    <location>
        <begin position="314"/>
        <end position="715"/>
    </location>
</feature>
<dbReference type="SUPFAM" id="SSF54160">
    <property type="entry name" value="Chromo domain-like"/>
    <property type="match status" value="1"/>
</dbReference>
<dbReference type="OrthoDB" id="424012at2759"/>
<gene>
    <name evidence="12" type="ORF">INT44_008352</name>
</gene>
<feature type="region of interest" description="Disordered" evidence="10">
    <location>
        <begin position="1"/>
        <end position="190"/>
    </location>
</feature>
<evidence type="ECO:0000256" key="3">
    <source>
        <dbReference type="ARBA" id="ARBA00012111"/>
    </source>
</evidence>
<keyword evidence="4" id="KW-0678">Repressor</keyword>
<feature type="compositionally biased region" description="Acidic residues" evidence="10">
    <location>
        <begin position="133"/>
        <end position="144"/>
    </location>
</feature>
<dbReference type="GO" id="GO:0040029">
    <property type="term" value="P:epigenetic regulation of gene expression"/>
    <property type="evidence" value="ECO:0007669"/>
    <property type="project" value="TreeGrafter"/>
</dbReference>
<dbReference type="PANTHER" id="PTHR10625">
    <property type="entry name" value="HISTONE DEACETYLASE HDAC1-RELATED"/>
    <property type="match status" value="1"/>
</dbReference>
<dbReference type="Pfam" id="PF00850">
    <property type="entry name" value="Hist_deacetyl"/>
    <property type="match status" value="1"/>
</dbReference>
<feature type="compositionally biased region" description="Polar residues" evidence="10">
    <location>
        <begin position="18"/>
        <end position="31"/>
    </location>
</feature>
<dbReference type="Gene3D" id="2.30.30.140">
    <property type="match status" value="1"/>
</dbReference>
<evidence type="ECO:0000256" key="1">
    <source>
        <dbReference type="ARBA" id="ARBA00004123"/>
    </source>
</evidence>
<evidence type="ECO:0000313" key="13">
    <source>
        <dbReference type="Proteomes" id="UP000612746"/>
    </source>
</evidence>
<dbReference type="Gene3D" id="3.40.800.20">
    <property type="entry name" value="Histone deacetylase domain"/>
    <property type="match status" value="2"/>
</dbReference>
<reference evidence="12" key="1">
    <citation type="submission" date="2020-12" db="EMBL/GenBank/DDBJ databases">
        <title>Metabolic potential, ecology and presence of endohyphal bacteria is reflected in genomic diversity of Mucoromycotina.</title>
        <authorList>
            <person name="Muszewska A."/>
            <person name="Okrasinska A."/>
            <person name="Steczkiewicz K."/>
            <person name="Drgas O."/>
            <person name="Orlowska M."/>
            <person name="Perlinska-Lenart U."/>
            <person name="Aleksandrzak-Piekarczyk T."/>
            <person name="Szatraj K."/>
            <person name="Zielenkiewicz U."/>
            <person name="Pilsyk S."/>
            <person name="Malc E."/>
            <person name="Mieczkowski P."/>
            <person name="Kruszewska J.S."/>
            <person name="Biernat P."/>
            <person name="Pawlowska J."/>
        </authorList>
    </citation>
    <scope>NUCLEOTIDE SEQUENCE</scope>
    <source>
        <strain evidence="12">WA0000051536</strain>
    </source>
</reference>
<feature type="compositionally biased region" description="Basic residues" evidence="10">
    <location>
        <begin position="787"/>
        <end position="796"/>
    </location>
</feature>
<keyword evidence="5" id="KW-0378">Hydrolase</keyword>
<dbReference type="PRINTS" id="PR01270">
    <property type="entry name" value="HDASUPER"/>
</dbReference>
<feature type="compositionally biased region" description="Polar residues" evidence="10">
    <location>
        <begin position="179"/>
        <end position="188"/>
    </location>
</feature>
<keyword evidence="8" id="KW-0804">Transcription</keyword>
<evidence type="ECO:0000256" key="9">
    <source>
        <dbReference type="ARBA" id="ARBA00023242"/>
    </source>
</evidence>
<sequence>MLIKPEEENEPYFKLSNGPKTESLNTSTATNGLPLPLQRSLSEDTTQRGNRPSVGGHLLRSRLSPQRNLVEPESDSNVSVSSTGSLKRRRRQLPKAKLTSAKPPPLPPQLSHDMNSSDGGTSPDSGNYYGESESNDGEDEDDGSIGDTARELKSLHLRKAGRFRKSQTHPSRSNHSKTTHLSATNPSSGYDRPYTFGDKIECIKSDEQGTWHVARIVDFETYPASPDSNLFVHYEGFPPEQDEWVPPHLIRCCGAHHPFLRHGPRGAEQDRSWRDFAAYHQTKEAEKLRTHTAIAYDKQMLLHACPCGCERTIHPERPDRLVSIMDGLYRNGLMRYFRRLQGREATVEELLSVHTETHVRNYCSTPSLTSEPDAMVTDNDTPVNSATSILSILNPEDNNPARTRHGSGPGAMLRGVGGDVVVQADADQIRRQHRRFSTAMPDTKPSQAALETQDASLVPITPPTLVCKMTCGELGIAVDTTFHPLHSSTSARMAAGTLLNVVDQVVHGRIKNGFALIRPPGHHAEEDEAMGFCFFNNVGVAASLSLKLYPAIVQKVLIIDWDIHHGNGTQRIFYNNPNVLFISIHRWDSGKFYPFSGAPDECGDGPGLGFNVNIAFSELEKQKPMGDTEFIAAFYHLVLPISRQFNPDLIFVSAGFDAAEGHPENLGGYSVTPRGYGIMTSLVKELADEVSNGRLVLSLEGGYALQPLANSAVATMVQLLPQGTVPADMQYDHTLQSIKPNAAAVASLRRVSAIQSQHWKLDPALLDEDYRFHLPTEWKAQNSISTRPRRDKRQRIAPKGIEGY</sequence>
<name>A0A8H7UH54_9FUNG</name>
<accession>A0A8H7UH54</accession>
<protein>
    <recommendedName>
        <fullName evidence="3">histone deacetylase</fullName>
        <ecNumber evidence="3">3.5.1.98</ecNumber>
    </recommendedName>
</protein>
<dbReference type="GO" id="GO:0000118">
    <property type="term" value="C:histone deacetylase complex"/>
    <property type="evidence" value="ECO:0007669"/>
    <property type="project" value="TreeGrafter"/>
</dbReference>